<dbReference type="Proteomes" id="UP000886520">
    <property type="component" value="Chromosome 22"/>
</dbReference>
<reference evidence="1" key="1">
    <citation type="submission" date="2021-01" db="EMBL/GenBank/DDBJ databases">
        <title>Adiantum capillus-veneris genome.</title>
        <authorList>
            <person name="Fang Y."/>
            <person name="Liao Q."/>
        </authorList>
    </citation>
    <scope>NUCLEOTIDE SEQUENCE</scope>
    <source>
        <strain evidence="1">H3</strain>
        <tissue evidence="1">Leaf</tissue>
    </source>
</reference>
<keyword evidence="2" id="KW-1185">Reference proteome</keyword>
<protein>
    <submittedName>
        <fullName evidence="1">Uncharacterized protein</fullName>
    </submittedName>
</protein>
<evidence type="ECO:0000313" key="1">
    <source>
        <dbReference type="EMBL" id="KAI5062544.1"/>
    </source>
</evidence>
<proteinExistence type="predicted"/>
<evidence type="ECO:0000313" key="2">
    <source>
        <dbReference type="Proteomes" id="UP000886520"/>
    </source>
</evidence>
<sequence>MSFMYRKRRKLKEAWRWEATWKAKGEAKKVEEWQEITTLASKITRDLAKIEGFYFPRIPNVKVHACREGEAGLKYPLSLSLSLSLSLFNEGATFGSCKSSNA</sequence>
<name>A0A9D4Z5Y2_ADICA</name>
<dbReference type="AlphaFoldDB" id="A0A9D4Z5Y2"/>
<dbReference type="EMBL" id="JABFUD020000022">
    <property type="protein sequence ID" value="KAI5062544.1"/>
    <property type="molecule type" value="Genomic_DNA"/>
</dbReference>
<gene>
    <name evidence="1" type="ORF">GOP47_0023083</name>
</gene>
<organism evidence="1 2">
    <name type="scientific">Adiantum capillus-veneris</name>
    <name type="common">Maidenhair fern</name>
    <dbReference type="NCBI Taxonomy" id="13818"/>
    <lineage>
        <taxon>Eukaryota</taxon>
        <taxon>Viridiplantae</taxon>
        <taxon>Streptophyta</taxon>
        <taxon>Embryophyta</taxon>
        <taxon>Tracheophyta</taxon>
        <taxon>Polypodiopsida</taxon>
        <taxon>Polypodiidae</taxon>
        <taxon>Polypodiales</taxon>
        <taxon>Pteridineae</taxon>
        <taxon>Pteridaceae</taxon>
        <taxon>Vittarioideae</taxon>
        <taxon>Adiantum</taxon>
    </lineage>
</organism>
<accession>A0A9D4Z5Y2</accession>
<comment type="caution">
    <text evidence="1">The sequence shown here is derived from an EMBL/GenBank/DDBJ whole genome shotgun (WGS) entry which is preliminary data.</text>
</comment>